<dbReference type="KEGG" id="cvc:BKX93_17500"/>
<accession>A0A1D9LK66</accession>
<evidence type="ECO:0000256" key="1">
    <source>
        <dbReference type="SAM" id="Coils"/>
    </source>
</evidence>
<gene>
    <name evidence="2" type="ORF">BKX93_17500</name>
</gene>
<evidence type="ECO:0000313" key="3">
    <source>
        <dbReference type="Proteomes" id="UP000178776"/>
    </source>
</evidence>
<dbReference type="GeneID" id="68843001"/>
<sequence>MWRTLGLFGGVTIGWWALLWLALPQSWQRISPSAILMLHLGPPMLLSAGVKLWSYLKEKRAAEEAKQQEEQAEAERSDKREAARAQHAAELLERQRAIGCRWLWTAAAPVKDEPAWLAEMADGVHWQALARDEVEAGEAMDALSPHLAEMLAALYAEAPGAAWLPLFLEPMRQVPGVEQLARVKELKQQAVADSLGGDAHVGGDCRFLSGSGQLADRVLQVLEQDPELPGLVVLAADAPLAERDDDDDWGEADPELGKRRSWFGEPGIAVVAMLFLRDELAAPAEPEQEAEDADPYQPYWEKDFAGGAAGWGVVPPSQQASLARLPRLAVLSQSSSVSLAQDKALQLARSLQPVLDNALVNAALLDYPFSPEEAKPESNQASTLAWLCHNSGQIDVGGVRLAAIATALSRHQVELHPIDEASNVVREWGDAGAATAVLLAAAAVCHCARLQAPAVITHFHDELVSLALARPPAEEATA</sequence>
<dbReference type="Proteomes" id="UP000178776">
    <property type="component" value="Chromosome"/>
</dbReference>
<evidence type="ECO:0000313" key="2">
    <source>
        <dbReference type="EMBL" id="AOZ51613.1"/>
    </source>
</evidence>
<dbReference type="AlphaFoldDB" id="A0A1D9LK66"/>
<proteinExistence type="predicted"/>
<reference evidence="2 3" key="1">
    <citation type="submission" date="2016-10" db="EMBL/GenBank/DDBJ databases">
        <title>Chromobacterium muskegensis sp. nov., an insecticidal bacterium isolated from Sphagnum bogs.</title>
        <authorList>
            <person name="Sparks M.E."/>
            <person name="Blackburn M.B."/>
            <person name="Gundersen-Rindal D.E."/>
            <person name="Mitchell A."/>
            <person name="Farrar R."/>
            <person name="Kuhar D."/>
        </authorList>
    </citation>
    <scope>NUCLEOTIDE SEQUENCE [LARGE SCALE GENOMIC DNA]</scope>
    <source>
        <strain evidence="2 3">21-1</strain>
    </source>
</reference>
<name>A0A1D9LK66_9NEIS</name>
<dbReference type="EMBL" id="CP017707">
    <property type="protein sequence ID" value="AOZ51613.1"/>
    <property type="molecule type" value="Genomic_DNA"/>
</dbReference>
<dbReference type="RefSeq" id="WP_070980741.1">
    <property type="nucleotide sequence ID" value="NZ_CP017707.1"/>
</dbReference>
<organism evidence="2 3">
    <name type="scientific">Chromobacterium vaccinii</name>
    <dbReference type="NCBI Taxonomy" id="1108595"/>
    <lineage>
        <taxon>Bacteria</taxon>
        <taxon>Pseudomonadati</taxon>
        <taxon>Pseudomonadota</taxon>
        <taxon>Betaproteobacteria</taxon>
        <taxon>Neisseriales</taxon>
        <taxon>Chromobacteriaceae</taxon>
        <taxon>Chromobacterium</taxon>
    </lineage>
</organism>
<feature type="coiled-coil region" evidence="1">
    <location>
        <begin position="55"/>
        <end position="85"/>
    </location>
</feature>
<dbReference type="STRING" id="1108595.BKX93_17500"/>
<protein>
    <submittedName>
        <fullName evidence="2">Uncharacterized protein</fullName>
    </submittedName>
</protein>
<keyword evidence="1" id="KW-0175">Coiled coil</keyword>